<dbReference type="Pfam" id="PF00024">
    <property type="entry name" value="PAN_1"/>
    <property type="match status" value="1"/>
</dbReference>
<name>A0A814IC29_9BILA</name>
<dbReference type="EMBL" id="CAJNOC010004439">
    <property type="protein sequence ID" value="CAF1021902.1"/>
    <property type="molecule type" value="Genomic_DNA"/>
</dbReference>
<feature type="domain" description="Apple" evidence="2">
    <location>
        <begin position="42"/>
        <end position="95"/>
    </location>
</feature>
<keyword evidence="4" id="KW-1185">Reference proteome</keyword>
<dbReference type="Proteomes" id="UP000663879">
    <property type="component" value="Unassembled WGS sequence"/>
</dbReference>
<dbReference type="InterPro" id="IPR016187">
    <property type="entry name" value="CTDL_fold"/>
</dbReference>
<evidence type="ECO:0000313" key="4">
    <source>
        <dbReference type="Proteomes" id="UP000663879"/>
    </source>
</evidence>
<sequence>MKYYFVGLFGLSLLIFSHTSNLYSENFGLKNFTIADSDSLILEVALKNKFLCLQKCFFNPYCLYVRYENNNCSLFTQDAIKNDLNSTNVKTVYEKKKFNFQEEEAGNSNQIESNGTCLNSSEFWSLKTNSCLPCKPGFIKYSEVLFLCYHYQSGLKNYTGSKAYCISKSSFLFKPKTKIERNFFVQKFPLQTAYINSTTNELENIFKLPIGYSFDSVYSLVIGPKGLLNDVFNYKLFNLTICQHD</sequence>
<evidence type="ECO:0000313" key="3">
    <source>
        <dbReference type="EMBL" id="CAF1021902.1"/>
    </source>
</evidence>
<feature type="chain" id="PRO_5032614228" description="Apple domain-containing protein" evidence="1">
    <location>
        <begin position="25"/>
        <end position="245"/>
    </location>
</feature>
<comment type="caution">
    <text evidence="3">The sequence shown here is derived from an EMBL/GenBank/DDBJ whole genome shotgun (WGS) entry which is preliminary data.</text>
</comment>
<evidence type="ECO:0000256" key="1">
    <source>
        <dbReference type="SAM" id="SignalP"/>
    </source>
</evidence>
<keyword evidence="1" id="KW-0732">Signal</keyword>
<feature type="signal peptide" evidence="1">
    <location>
        <begin position="1"/>
        <end position="24"/>
    </location>
</feature>
<gene>
    <name evidence="3" type="ORF">OXX778_LOCUS17421</name>
</gene>
<dbReference type="InterPro" id="IPR016186">
    <property type="entry name" value="C-type_lectin-like/link_sf"/>
</dbReference>
<dbReference type="AlphaFoldDB" id="A0A814IC29"/>
<accession>A0A814IC29</accession>
<evidence type="ECO:0000259" key="2">
    <source>
        <dbReference type="Pfam" id="PF00024"/>
    </source>
</evidence>
<protein>
    <recommendedName>
        <fullName evidence="2">Apple domain-containing protein</fullName>
    </recommendedName>
</protein>
<dbReference type="InterPro" id="IPR003609">
    <property type="entry name" value="Pan_app"/>
</dbReference>
<reference evidence="3" key="1">
    <citation type="submission" date="2021-02" db="EMBL/GenBank/DDBJ databases">
        <authorList>
            <person name="Nowell W R."/>
        </authorList>
    </citation>
    <scope>NUCLEOTIDE SEQUENCE</scope>
    <source>
        <strain evidence="3">Ploen Becks lab</strain>
    </source>
</reference>
<dbReference type="Gene3D" id="3.10.100.10">
    <property type="entry name" value="Mannose-Binding Protein A, subunit A"/>
    <property type="match status" value="1"/>
</dbReference>
<proteinExistence type="predicted"/>
<dbReference type="SUPFAM" id="SSF56436">
    <property type="entry name" value="C-type lectin-like"/>
    <property type="match status" value="1"/>
</dbReference>
<organism evidence="3 4">
    <name type="scientific">Brachionus calyciflorus</name>
    <dbReference type="NCBI Taxonomy" id="104777"/>
    <lineage>
        <taxon>Eukaryota</taxon>
        <taxon>Metazoa</taxon>
        <taxon>Spiralia</taxon>
        <taxon>Gnathifera</taxon>
        <taxon>Rotifera</taxon>
        <taxon>Eurotatoria</taxon>
        <taxon>Monogononta</taxon>
        <taxon>Pseudotrocha</taxon>
        <taxon>Ploima</taxon>
        <taxon>Brachionidae</taxon>
        <taxon>Brachionus</taxon>
    </lineage>
</organism>